<reference evidence="8" key="1">
    <citation type="submission" date="2023-03" db="EMBL/GenBank/DDBJ databases">
        <authorList>
            <person name="Steffen K."/>
            <person name="Cardenas P."/>
        </authorList>
    </citation>
    <scope>NUCLEOTIDE SEQUENCE</scope>
</reference>
<dbReference type="GO" id="GO:0004176">
    <property type="term" value="F:ATP-dependent peptidase activity"/>
    <property type="evidence" value="ECO:0007669"/>
    <property type="project" value="InterPro"/>
</dbReference>
<evidence type="ECO:0000313" key="9">
    <source>
        <dbReference type="Proteomes" id="UP001174909"/>
    </source>
</evidence>
<feature type="domain" description="Peptidase M41" evidence="7">
    <location>
        <begin position="2"/>
        <end position="82"/>
    </location>
</feature>
<keyword evidence="9" id="KW-1185">Reference proteome</keyword>
<keyword evidence="6 8" id="KW-0482">Metalloprotease</keyword>
<keyword evidence="6 8" id="KW-0645">Protease</keyword>
<organism evidence="8 9">
    <name type="scientific">Geodia barretti</name>
    <name type="common">Barrett's horny sponge</name>
    <dbReference type="NCBI Taxonomy" id="519541"/>
    <lineage>
        <taxon>Eukaryota</taxon>
        <taxon>Metazoa</taxon>
        <taxon>Porifera</taxon>
        <taxon>Demospongiae</taxon>
        <taxon>Heteroscleromorpha</taxon>
        <taxon>Tetractinellida</taxon>
        <taxon>Astrophorina</taxon>
        <taxon>Geodiidae</taxon>
        <taxon>Geodia</taxon>
    </lineage>
</organism>
<dbReference type="EMBL" id="CASHTH010001370">
    <property type="protein sequence ID" value="CAI8014542.1"/>
    <property type="molecule type" value="Genomic_DNA"/>
</dbReference>
<dbReference type="Pfam" id="PF01434">
    <property type="entry name" value="Peptidase_M41"/>
    <property type="match status" value="1"/>
</dbReference>
<evidence type="ECO:0000256" key="4">
    <source>
        <dbReference type="ARBA" id="ARBA00022833"/>
    </source>
</evidence>
<keyword evidence="5" id="KW-0067">ATP-binding</keyword>
<dbReference type="InterPro" id="IPR000642">
    <property type="entry name" value="Peptidase_M41"/>
</dbReference>
<dbReference type="PANTHER" id="PTHR43655">
    <property type="entry name" value="ATP-DEPENDENT PROTEASE"/>
    <property type="match status" value="1"/>
</dbReference>
<dbReference type="GO" id="GO:0004222">
    <property type="term" value="F:metalloendopeptidase activity"/>
    <property type="evidence" value="ECO:0007669"/>
    <property type="project" value="InterPro"/>
</dbReference>
<proteinExistence type="predicted"/>
<dbReference type="GO" id="GO:0006508">
    <property type="term" value="P:proteolysis"/>
    <property type="evidence" value="ECO:0007669"/>
    <property type="project" value="InterPro"/>
</dbReference>
<keyword evidence="3" id="KW-0547">Nucleotide-binding</keyword>
<evidence type="ECO:0000256" key="3">
    <source>
        <dbReference type="ARBA" id="ARBA00022741"/>
    </source>
</evidence>
<evidence type="ECO:0000256" key="2">
    <source>
        <dbReference type="ARBA" id="ARBA00022723"/>
    </source>
</evidence>
<dbReference type="InterPro" id="IPR037219">
    <property type="entry name" value="Peptidase_M41-like"/>
</dbReference>
<dbReference type="InterPro" id="IPR050928">
    <property type="entry name" value="ATP-dep_Zn_Metalloprotease"/>
</dbReference>
<gene>
    <name evidence="8" type="ORF">GBAR_LOCUS9069</name>
</gene>
<name>A0AA35RNW4_GEOBA</name>
<keyword evidence="4" id="KW-0862">Zinc</keyword>
<keyword evidence="2" id="KW-0479">Metal-binding</keyword>
<dbReference type="Gene3D" id="1.20.58.760">
    <property type="entry name" value="Peptidase M41"/>
    <property type="match status" value="1"/>
</dbReference>
<evidence type="ECO:0000313" key="8">
    <source>
        <dbReference type="EMBL" id="CAI8014542.1"/>
    </source>
</evidence>
<comment type="cofactor">
    <cofactor evidence="1">
        <name>Zn(2+)</name>
        <dbReference type="ChEBI" id="CHEBI:29105"/>
    </cofactor>
</comment>
<evidence type="ECO:0000256" key="5">
    <source>
        <dbReference type="ARBA" id="ARBA00022840"/>
    </source>
</evidence>
<accession>A0AA35RNW4</accession>
<sequence length="100" mass="11115">MLGVMMGGRVAEELIFDEVTTGASNDIERATKTALGMVKRYGMSPSLGPRTFGKREELVFLGRELSEEKDYGDKIAEEIDVEERAGSWERGSQPSFRGRP</sequence>
<dbReference type="Proteomes" id="UP001174909">
    <property type="component" value="Unassembled WGS sequence"/>
</dbReference>
<evidence type="ECO:0000256" key="6">
    <source>
        <dbReference type="ARBA" id="ARBA00023049"/>
    </source>
</evidence>
<dbReference type="SUPFAM" id="SSF140990">
    <property type="entry name" value="FtsH protease domain-like"/>
    <property type="match status" value="1"/>
</dbReference>
<keyword evidence="6 8" id="KW-0378">Hydrolase</keyword>
<dbReference type="AlphaFoldDB" id="A0AA35RNW4"/>
<evidence type="ECO:0000256" key="1">
    <source>
        <dbReference type="ARBA" id="ARBA00001947"/>
    </source>
</evidence>
<comment type="caution">
    <text evidence="8">The sequence shown here is derived from an EMBL/GenBank/DDBJ whole genome shotgun (WGS) entry which is preliminary data.</text>
</comment>
<protein>
    <submittedName>
        <fullName evidence="8">ATP-dependent zinc metalloprotease FtsH 1</fullName>
    </submittedName>
</protein>
<dbReference type="GO" id="GO:0005524">
    <property type="term" value="F:ATP binding"/>
    <property type="evidence" value="ECO:0007669"/>
    <property type="project" value="UniProtKB-KW"/>
</dbReference>
<dbReference type="GO" id="GO:0046872">
    <property type="term" value="F:metal ion binding"/>
    <property type="evidence" value="ECO:0007669"/>
    <property type="project" value="UniProtKB-KW"/>
</dbReference>
<dbReference type="PANTHER" id="PTHR43655:SF2">
    <property type="entry name" value="AFG3 LIKE MATRIX AAA PEPTIDASE SUBUNIT 2, ISOFORM A"/>
    <property type="match status" value="1"/>
</dbReference>
<evidence type="ECO:0000259" key="7">
    <source>
        <dbReference type="Pfam" id="PF01434"/>
    </source>
</evidence>